<reference evidence="2" key="1">
    <citation type="submission" date="2020-08" db="EMBL/GenBank/DDBJ databases">
        <title>Multicomponent nature underlies the extraordinary mechanical properties of spider dragline silk.</title>
        <authorList>
            <person name="Kono N."/>
            <person name="Nakamura H."/>
            <person name="Mori M."/>
            <person name="Yoshida Y."/>
            <person name="Ohtoshi R."/>
            <person name="Malay A.D."/>
            <person name="Moran D.A.P."/>
            <person name="Tomita M."/>
            <person name="Numata K."/>
            <person name="Arakawa K."/>
        </authorList>
    </citation>
    <scope>NUCLEOTIDE SEQUENCE</scope>
</reference>
<evidence type="ECO:0000313" key="3">
    <source>
        <dbReference type="Proteomes" id="UP000887159"/>
    </source>
</evidence>
<protein>
    <submittedName>
        <fullName evidence="2">Uncharacterized protein</fullName>
    </submittedName>
</protein>
<keyword evidence="3" id="KW-1185">Reference proteome</keyword>
<dbReference type="EMBL" id="BMAU01021361">
    <property type="protein sequence ID" value="GFY22531.1"/>
    <property type="molecule type" value="Genomic_DNA"/>
</dbReference>
<evidence type="ECO:0000313" key="2">
    <source>
        <dbReference type="EMBL" id="GFY22531.1"/>
    </source>
</evidence>
<name>A0A8X7B7S5_TRICX</name>
<feature type="region of interest" description="Disordered" evidence="1">
    <location>
        <begin position="21"/>
        <end position="93"/>
    </location>
</feature>
<accession>A0A8X7B7S5</accession>
<dbReference type="AlphaFoldDB" id="A0A8X7B7S5"/>
<gene>
    <name evidence="2" type="ORF">TNCV_2177921</name>
</gene>
<evidence type="ECO:0000256" key="1">
    <source>
        <dbReference type="SAM" id="MobiDB-lite"/>
    </source>
</evidence>
<feature type="compositionally biased region" description="Polar residues" evidence="1">
    <location>
        <begin position="65"/>
        <end position="79"/>
    </location>
</feature>
<feature type="compositionally biased region" description="Basic and acidic residues" evidence="1">
    <location>
        <begin position="29"/>
        <end position="62"/>
    </location>
</feature>
<organism evidence="2 3">
    <name type="scientific">Trichonephila clavipes</name>
    <name type="common">Golden silk orbweaver</name>
    <name type="synonym">Nephila clavipes</name>
    <dbReference type="NCBI Taxonomy" id="2585209"/>
    <lineage>
        <taxon>Eukaryota</taxon>
        <taxon>Metazoa</taxon>
        <taxon>Ecdysozoa</taxon>
        <taxon>Arthropoda</taxon>
        <taxon>Chelicerata</taxon>
        <taxon>Arachnida</taxon>
        <taxon>Araneae</taxon>
        <taxon>Araneomorphae</taxon>
        <taxon>Entelegynae</taxon>
        <taxon>Araneoidea</taxon>
        <taxon>Nephilidae</taxon>
        <taxon>Trichonephila</taxon>
    </lineage>
</organism>
<comment type="caution">
    <text evidence="2">The sequence shown here is derived from an EMBL/GenBank/DDBJ whole genome shotgun (WGS) entry which is preliminary data.</text>
</comment>
<proteinExistence type="predicted"/>
<sequence length="191" mass="21754">MVSDETEFAVGDIERLFEEARRNTKSKPKKWEKYYNRSRRDVQTKRGRHNSEDQFDPEKADEGTIASTSKKSEQEQTTGMPDEEVINNGRTRKGACTRKSQYPWWSLEGTPTTSHKNQGDSTYSEKVDMYLMYGVVNGNGRAALRLYQGLFPVDACGTTKYFSDGCVKMVHLSPVLMVSPVLIEDFMTNTP</sequence>
<dbReference type="Proteomes" id="UP000887159">
    <property type="component" value="Unassembled WGS sequence"/>
</dbReference>